<dbReference type="Pfam" id="PF00583">
    <property type="entry name" value="Acetyltransf_1"/>
    <property type="match status" value="1"/>
</dbReference>
<dbReference type="InterPro" id="IPR050832">
    <property type="entry name" value="Bact_Acetyltransf"/>
</dbReference>
<dbReference type="RefSeq" id="WP_238175580.1">
    <property type="nucleotide sequence ID" value="NZ_SODU01000003.1"/>
</dbReference>
<organism evidence="4 5">
    <name type="scientific">Kribbella pratensis</name>
    <dbReference type="NCBI Taxonomy" id="2512112"/>
    <lineage>
        <taxon>Bacteria</taxon>
        <taxon>Bacillati</taxon>
        <taxon>Actinomycetota</taxon>
        <taxon>Actinomycetes</taxon>
        <taxon>Propionibacteriales</taxon>
        <taxon>Kribbellaceae</taxon>
        <taxon>Kribbella</taxon>
    </lineage>
</organism>
<dbReference type="PROSITE" id="PS51186">
    <property type="entry name" value="GNAT"/>
    <property type="match status" value="1"/>
</dbReference>
<accession>A0ABY2FA90</accession>
<keyword evidence="5" id="KW-1185">Reference proteome</keyword>
<dbReference type="EMBL" id="SODU01000003">
    <property type="protein sequence ID" value="TDW87387.1"/>
    <property type="molecule type" value="Genomic_DNA"/>
</dbReference>
<evidence type="ECO:0000256" key="1">
    <source>
        <dbReference type="ARBA" id="ARBA00022679"/>
    </source>
</evidence>
<dbReference type="Gene3D" id="3.40.630.30">
    <property type="match status" value="1"/>
</dbReference>
<dbReference type="SUPFAM" id="SSF55729">
    <property type="entry name" value="Acyl-CoA N-acyltransferases (Nat)"/>
    <property type="match status" value="1"/>
</dbReference>
<dbReference type="PANTHER" id="PTHR43877">
    <property type="entry name" value="AMINOALKYLPHOSPHONATE N-ACETYLTRANSFERASE-RELATED-RELATED"/>
    <property type="match status" value="1"/>
</dbReference>
<dbReference type="InterPro" id="IPR000182">
    <property type="entry name" value="GNAT_dom"/>
</dbReference>
<keyword evidence="1" id="KW-0808">Transferase</keyword>
<feature type="domain" description="N-acetyltransferase" evidence="3">
    <location>
        <begin position="34"/>
        <end position="183"/>
    </location>
</feature>
<gene>
    <name evidence="4" type="ORF">EV137_5462</name>
</gene>
<evidence type="ECO:0000313" key="4">
    <source>
        <dbReference type="EMBL" id="TDW87387.1"/>
    </source>
</evidence>
<evidence type="ECO:0000256" key="2">
    <source>
        <dbReference type="ARBA" id="ARBA00023315"/>
    </source>
</evidence>
<reference evidence="4 5" key="1">
    <citation type="submission" date="2019-03" db="EMBL/GenBank/DDBJ databases">
        <title>Genomic Encyclopedia of Type Strains, Phase III (KMG-III): the genomes of soil and plant-associated and newly described type strains.</title>
        <authorList>
            <person name="Whitman W."/>
        </authorList>
    </citation>
    <scope>NUCLEOTIDE SEQUENCE [LARGE SCALE GENOMIC DNA]</scope>
    <source>
        <strain evidence="4 5">VKMAc-2574</strain>
    </source>
</reference>
<name>A0ABY2FA90_9ACTN</name>
<evidence type="ECO:0000313" key="5">
    <source>
        <dbReference type="Proteomes" id="UP000295060"/>
    </source>
</evidence>
<dbReference type="CDD" id="cd04301">
    <property type="entry name" value="NAT_SF"/>
    <property type="match status" value="1"/>
</dbReference>
<proteinExistence type="predicted"/>
<dbReference type="InterPro" id="IPR016181">
    <property type="entry name" value="Acyl_CoA_acyltransferase"/>
</dbReference>
<protein>
    <submittedName>
        <fullName evidence="4">Ribosomal protein S18 acetylase RimI-like enzyme</fullName>
    </submittedName>
</protein>
<sequence length="197" mass="21762">MTRGEGVVRVAAPSPVKRLRPRGRSSQADLVVDLAIRPLRDGDPEIISAAMAALGWNKPVSQYENYLAEQRAGVRSVLVATVDGEYAGYVTVRWESPYEPFEGIPEIQDFNVLPKLRRRGIGGALMDAAEALVAERSPVVGIGVGLYPDYGQAQRMYVRRGYLPDGRGLIYDGRQVPPMETIRNDDSATLMFTKQLR</sequence>
<keyword evidence="2" id="KW-0012">Acyltransferase</keyword>
<dbReference type="Proteomes" id="UP000295060">
    <property type="component" value="Unassembled WGS sequence"/>
</dbReference>
<comment type="caution">
    <text evidence="4">The sequence shown here is derived from an EMBL/GenBank/DDBJ whole genome shotgun (WGS) entry which is preliminary data.</text>
</comment>
<evidence type="ECO:0000259" key="3">
    <source>
        <dbReference type="PROSITE" id="PS51186"/>
    </source>
</evidence>